<reference evidence="11" key="1">
    <citation type="submission" date="2025-08" db="UniProtKB">
        <authorList>
            <consortium name="Ensembl"/>
        </authorList>
    </citation>
    <scope>IDENTIFICATION</scope>
</reference>
<dbReference type="PIRSF" id="PIRSF023381">
    <property type="entry name" value="MannP-dilichol_defect-1p"/>
    <property type="match status" value="1"/>
</dbReference>
<dbReference type="InterPro" id="IPR016817">
    <property type="entry name" value="MannP-dilichol_defect-1"/>
</dbReference>
<keyword evidence="5 9" id="KW-1133">Transmembrane helix</keyword>
<evidence type="ECO:0000256" key="6">
    <source>
        <dbReference type="ARBA" id="ARBA00023136"/>
    </source>
</evidence>
<protein>
    <recommendedName>
        <fullName evidence="9">Mannose-P-dolichol utilization defect 1 protein homolog</fullName>
    </recommendedName>
</protein>
<dbReference type="Pfam" id="PF04193">
    <property type="entry name" value="PQ-loop"/>
    <property type="match status" value="2"/>
</dbReference>
<evidence type="ECO:0000256" key="1">
    <source>
        <dbReference type="ARBA" id="ARBA00004141"/>
    </source>
</evidence>
<dbReference type="Ensembl" id="ENSSRHT00000103891.1">
    <property type="protein sequence ID" value="ENSSRHP00000101157.1"/>
    <property type="gene ID" value="ENSSRHG00000049599.1"/>
</dbReference>
<dbReference type="FunFam" id="1.20.1280.290:FF:000031">
    <property type="entry name" value="Mannose-P-dolichol utilization defect 1"/>
    <property type="match status" value="1"/>
</dbReference>
<dbReference type="InterPro" id="IPR006603">
    <property type="entry name" value="PQ-loop_rpt"/>
</dbReference>
<evidence type="ECO:0000256" key="7">
    <source>
        <dbReference type="ARBA" id="ARBA00038475"/>
    </source>
</evidence>
<evidence type="ECO:0000256" key="4">
    <source>
        <dbReference type="ARBA" id="ARBA00022737"/>
    </source>
</evidence>
<organism evidence="11 12">
    <name type="scientific">Sinocyclocheilus rhinocerous</name>
    <dbReference type="NCBI Taxonomy" id="307959"/>
    <lineage>
        <taxon>Eukaryota</taxon>
        <taxon>Metazoa</taxon>
        <taxon>Chordata</taxon>
        <taxon>Craniata</taxon>
        <taxon>Vertebrata</taxon>
        <taxon>Euteleostomi</taxon>
        <taxon>Actinopterygii</taxon>
        <taxon>Neopterygii</taxon>
        <taxon>Teleostei</taxon>
        <taxon>Ostariophysi</taxon>
        <taxon>Cypriniformes</taxon>
        <taxon>Cyprinidae</taxon>
        <taxon>Cyprininae</taxon>
        <taxon>Sinocyclocheilus</taxon>
    </lineage>
</organism>
<accession>A0A673NG80</accession>
<keyword evidence="12" id="KW-1185">Reference proteome</keyword>
<evidence type="ECO:0000256" key="10">
    <source>
        <dbReference type="SAM" id="Phobius"/>
    </source>
</evidence>
<comment type="function">
    <text evidence="8">Required for normal utilization of mannose-dolichol phosphate (Dol-P-Man) in the synthesis of N-linked and O-linked oligosaccharides and GPI anchors.</text>
</comment>
<keyword evidence="6 9" id="KW-0472">Membrane</keyword>
<evidence type="ECO:0000256" key="9">
    <source>
        <dbReference type="PIRNR" id="PIRNR023381"/>
    </source>
</evidence>
<proteinExistence type="inferred from homology"/>
<dbReference type="SMART" id="SM00679">
    <property type="entry name" value="CTNS"/>
    <property type="match status" value="2"/>
</dbReference>
<evidence type="ECO:0000313" key="12">
    <source>
        <dbReference type="Proteomes" id="UP000472270"/>
    </source>
</evidence>
<dbReference type="AlphaFoldDB" id="A0A673NG80"/>
<feature type="transmembrane region" description="Helical" evidence="10">
    <location>
        <begin position="216"/>
        <end position="237"/>
    </location>
</feature>
<dbReference type="PANTHER" id="PTHR12226">
    <property type="entry name" value="MANNOSE-P-DOLICHOL UTILIZATION DEFECT 1 LEC35 -RELATED"/>
    <property type="match status" value="1"/>
</dbReference>
<keyword evidence="3 9" id="KW-0812">Transmembrane</keyword>
<feature type="transmembrane region" description="Helical" evidence="10">
    <location>
        <begin position="129"/>
        <end position="147"/>
    </location>
</feature>
<gene>
    <name evidence="11" type="primary">LOC107750562</name>
</gene>
<dbReference type="GO" id="GO:0009312">
    <property type="term" value="P:oligosaccharide biosynthetic process"/>
    <property type="evidence" value="ECO:0007669"/>
    <property type="project" value="TreeGrafter"/>
</dbReference>
<keyword evidence="4" id="KW-0677">Repeat</keyword>
<feature type="transmembrane region" description="Helical" evidence="10">
    <location>
        <begin position="102"/>
        <end position="122"/>
    </location>
</feature>
<evidence type="ECO:0000256" key="2">
    <source>
        <dbReference type="ARBA" id="ARBA00022448"/>
    </source>
</evidence>
<dbReference type="PANTHER" id="PTHR12226:SF2">
    <property type="entry name" value="MANNOSE-P-DOLICHOL UTILIZATION DEFECT 1 PROTEIN"/>
    <property type="match status" value="1"/>
</dbReference>
<dbReference type="GO" id="GO:0016020">
    <property type="term" value="C:membrane"/>
    <property type="evidence" value="ECO:0007669"/>
    <property type="project" value="UniProtKB-SubCell"/>
</dbReference>
<reference evidence="11" key="2">
    <citation type="submission" date="2025-09" db="UniProtKB">
        <authorList>
            <consortium name="Ensembl"/>
        </authorList>
    </citation>
    <scope>IDENTIFICATION</scope>
</reference>
<evidence type="ECO:0000256" key="3">
    <source>
        <dbReference type="ARBA" id="ARBA00022692"/>
    </source>
</evidence>
<dbReference type="FunFam" id="1.20.1280.290:FF:000006">
    <property type="entry name" value="mannose-P-dolichol utilization defect 1 protein"/>
    <property type="match status" value="1"/>
</dbReference>
<dbReference type="Proteomes" id="UP000472270">
    <property type="component" value="Unassembled WGS sequence"/>
</dbReference>
<comment type="subcellular location">
    <subcellularLocation>
        <location evidence="1 9">Membrane</location>
        <topology evidence="1 9">Multi-pass membrane protein</topology>
    </subcellularLocation>
</comment>
<evidence type="ECO:0000256" key="5">
    <source>
        <dbReference type="ARBA" id="ARBA00022989"/>
    </source>
</evidence>
<evidence type="ECO:0000313" key="11">
    <source>
        <dbReference type="Ensembl" id="ENSSRHP00000101157.1"/>
    </source>
</evidence>
<name>A0A673NG80_9TELE</name>
<dbReference type="Gene3D" id="1.20.1280.290">
    <property type="match status" value="2"/>
</dbReference>
<sequence length="248" mass="27429">MAEAVVETSFMDPFKDILVNYLMPEKCYDEFFLQFNLLHGRFTFYQFSSNIFCACLFKVKLPQILKLIGARSAEGLSFNSVLLELFAITGTMAYSIANSFPFSSWGEALFLMIQTVTIGFLIQHYGGNTIKGLGFLAVYFGLLAVLFSPVTPMSVVTTMQASNMPAIIFGRLIQAGTNYRNGHTGQLSAISVFLLFAGSLARIFTTVQETGDSLMAVTYIISSFCNGVIAAQVLYYWNSSPALRKKTE</sequence>
<keyword evidence="2" id="KW-0813">Transport</keyword>
<comment type="similarity">
    <text evidence="7 9">Belongs to the MPDU1 (TC 2.A.43.3) family.</text>
</comment>
<feature type="transmembrane region" description="Helical" evidence="10">
    <location>
        <begin position="185"/>
        <end position="204"/>
    </location>
</feature>
<evidence type="ECO:0000256" key="8">
    <source>
        <dbReference type="ARBA" id="ARBA00054724"/>
    </source>
</evidence>